<proteinExistence type="predicted"/>
<protein>
    <submittedName>
        <fullName evidence="1">DUF4192 domain-containing protein</fullName>
    </submittedName>
</protein>
<keyword evidence="2" id="KW-1185">Reference proteome</keyword>
<evidence type="ECO:0000313" key="1">
    <source>
        <dbReference type="EMBL" id="MFC6006180.1"/>
    </source>
</evidence>
<dbReference type="Proteomes" id="UP001596189">
    <property type="component" value="Unassembled WGS sequence"/>
</dbReference>
<name>A0ABW1JB63_9ACTN</name>
<dbReference type="Pfam" id="PF13830">
    <property type="entry name" value="DUF4192"/>
    <property type="match status" value="1"/>
</dbReference>
<reference evidence="2" key="1">
    <citation type="journal article" date="2019" name="Int. J. Syst. Evol. Microbiol.">
        <title>The Global Catalogue of Microorganisms (GCM) 10K type strain sequencing project: providing services to taxonomists for standard genome sequencing and annotation.</title>
        <authorList>
            <consortium name="The Broad Institute Genomics Platform"/>
            <consortium name="The Broad Institute Genome Sequencing Center for Infectious Disease"/>
            <person name="Wu L."/>
            <person name="Ma J."/>
        </authorList>
    </citation>
    <scope>NUCLEOTIDE SEQUENCE [LARGE SCALE GENOMIC DNA]</scope>
    <source>
        <strain evidence="2">KACC 14249</strain>
    </source>
</reference>
<dbReference type="RefSeq" id="WP_345717036.1">
    <property type="nucleotide sequence ID" value="NZ_BAABFP010000005.1"/>
</dbReference>
<dbReference type="EMBL" id="JBHSRD010000002">
    <property type="protein sequence ID" value="MFC6006180.1"/>
    <property type="molecule type" value="Genomic_DNA"/>
</dbReference>
<evidence type="ECO:0000313" key="2">
    <source>
        <dbReference type="Proteomes" id="UP001596189"/>
    </source>
</evidence>
<gene>
    <name evidence="1" type="ORF">ACFQDO_03465</name>
</gene>
<accession>A0ABW1JB63</accession>
<organism evidence="1 2">
    <name type="scientific">Angustibacter luteus</name>
    <dbReference type="NCBI Taxonomy" id="658456"/>
    <lineage>
        <taxon>Bacteria</taxon>
        <taxon>Bacillati</taxon>
        <taxon>Actinomycetota</taxon>
        <taxon>Actinomycetes</taxon>
        <taxon>Kineosporiales</taxon>
        <taxon>Kineosporiaceae</taxon>
    </lineage>
</organism>
<dbReference type="InterPro" id="IPR025447">
    <property type="entry name" value="DUF4192"/>
</dbReference>
<comment type="caution">
    <text evidence="1">The sequence shown here is derived from an EMBL/GenBank/DDBJ whole genome shotgun (WGS) entry which is preliminary data.</text>
</comment>
<sequence length="354" mass="38054">MTTSTPPAAPETVVRVTGPADLVGTVPYLLGFTPSRSLVLLALNGPKLRCGMAARVDLPDEPSILGPWAADLLTFVSRERPSQVALLVYDDARWRRDARPWQKLVDALQGELAELGIGLKEATYVSADRFWSYSCHESRCCPDEGTPLDHGRTSVAATALVASGRAPVPGREDLRARISAAAPAVVRRTGRLAHQQHEAMRSGDYLQHSRRVEALFAGLVAERARAGRVETSDAQAALLLAGLADVPIRDAVAMRWVGWLRRPSGAARAGQDGPTVEAAEHEAVTALLADLSRRCDGDWAVCPLTLFALQCWHDGEGALANLAVERALDLDPGYRMAVLVEGLLRAGIRPSLDS</sequence>